<dbReference type="Proteomes" id="UP000004605">
    <property type="component" value="Unassembled WGS sequence"/>
</dbReference>
<keyword evidence="2" id="KW-1185">Reference proteome</keyword>
<dbReference type="AlphaFoldDB" id="F9S234"/>
<evidence type="ECO:0000313" key="1">
    <source>
        <dbReference type="EMBL" id="EGU40193.1"/>
    </source>
</evidence>
<proteinExistence type="predicted"/>
<accession>F9S234</accession>
<gene>
    <name evidence="1" type="ORF">VII00023_15481</name>
</gene>
<evidence type="ECO:0000313" key="2">
    <source>
        <dbReference type="Proteomes" id="UP000004605"/>
    </source>
</evidence>
<name>F9S234_9VIBR</name>
<dbReference type="RefSeq" id="WP_006712147.1">
    <property type="nucleotide sequence ID" value="NZ_AFWF01000135.1"/>
</dbReference>
<dbReference type="EMBL" id="AFWF01000135">
    <property type="protein sequence ID" value="EGU40193.1"/>
    <property type="molecule type" value="Genomic_DNA"/>
</dbReference>
<reference evidence="1 2" key="1">
    <citation type="journal article" date="2012" name="Int. J. Syst. Evol. Microbiol.">
        <title>Vibrio caribbeanicus sp. nov., isolated from the marine sponge Scleritoderma cyanea.</title>
        <authorList>
            <person name="Hoffmann M."/>
            <person name="Monday S.R."/>
            <person name="Allard M.W."/>
            <person name="Strain E.A."/>
            <person name="Whittaker P."/>
            <person name="Naum M."/>
            <person name="McCarthy P.J."/>
            <person name="Lopez J.V."/>
            <person name="Fischer M."/>
            <person name="Brown E.W."/>
        </authorList>
    </citation>
    <scope>NUCLEOTIDE SEQUENCE [LARGE SCALE GENOMIC DNA]</scope>
    <source>
        <strain evidence="1 2">ATCC 700023</strain>
    </source>
</reference>
<protein>
    <submittedName>
        <fullName evidence="1">Uncharacterized protein</fullName>
    </submittedName>
</protein>
<dbReference type="OrthoDB" id="5908494at2"/>
<comment type="caution">
    <text evidence="1">The sequence shown here is derived from an EMBL/GenBank/DDBJ whole genome shotgun (WGS) entry which is preliminary data.</text>
</comment>
<sequence length="82" mass="9831">MYEKTDKLCPKCFRWLRENNETLYCPDTILCQLVMPKVGRGSPPRLTLDKLQEVLAFEDSKSRQYQDRKRIERIKEAIARLR</sequence>
<organism evidence="1 2">
    <name type="scientific">Vibrio ichthyoenteri ATCC 700023</name>
    <dbReference type="NCBI Taxonomy" id="870968"/>
    <lineage>
        <taxon>Bacteria</taxon>
        <taxon>Pseudomonadati</taxon>
        <taxon>Pseudomonadota</taxon>
        <taxon>Gammaproteobacteria</taxon>
        <taxon>Vibrionales</taxon>
        <taxon>Vibrionaceae</taxon>
        <taxon>Vibrio</taxon>
    </lineage>
</organism>